<keyword evidence="1" id="KW-0732">Signal</keyword>
<evidence type="ECO:0000313" key="2">
    <source>
        <dbReference type="EMBL" id="MDC0710153.1"/>
    </source>
</evidence>
<feature type="signal peptide" evidence="1">
    <location>
        <begin position="1"/>
        <end position="22"/>
    </location>
</feature>
<accession>A0ABT5D8Z5</accession>
<dbReference type="EMBL" id="JAQNDM010000002">
    <property type="protein sequence ID" value="MDC0710153.1"/>
    <property type="molecule type" value="Genomic_DNA"/>
</dbReference>
<dbReference type="PROSITE" id="PS51257">
    <property type="entry name" value="PROKAR_LIPOPROTEIN"/>
    <property type="match status" value="1"/>
</dbReference>
<sequence>MVRLLLVPLLALCACATLQGRADELASKGQYIEAADIYDHLVQKKPGDKMLVDARDDLRWKGLEQLLGRARRLRFEGQDDEAEQFLDSFLSYRNQWNTKLNGGLESSLADEFDGTYLHFRKIILEPAQQGLALTAEEALGRKRSLLSHAVLSKVRREMEGAVVQGGQATCARVKQLPFEGSPHWNELVVRYCRHYQASGPAEPSELRELLQAPAWSVALSGVSDAQQELLVGRLSQVFESSAWYSPLAARRSDFALRGRFTEAWDQRTVQLTAPWVDSEPYTDHEERTEVIEEPYEEDEAYTDEQGNKKTRKVTRIRKRTREYTVPVTKYRDVHKTFEYSAQRHSVTYGFSISAGGVLSERHSALVVARTDQYSTYGFEHNVSFSPGHVSPQRPNLTLPHEWFGQNALALEQSFAGQLRESWRQYYCSELSFSLETAARCARAGVALPAHASQVLSEVLGSDGPRTPVLFSSEPLPAAR</sequence>
<gene>
    <name evidence="2" type="ORF">POL68_16875</name>
</gene>
<organism evidence="2 3">
    <name type="scientific">Stigmatella ashevillensis</name>
    <dbReference type="NCBI Taxonomy" id="2995309"/>
    <lineage>
        <taxon>Bacteria</taxon>
        <taxon>Pseudomonadati</taxon>
        <taxon>Myxococcota</taxon>
        <taxon>Myxococcia</taxon>
        <taxon>Myxococcales</taxon>
        <taxon>Cystobacterineae</taxon>
        <taxon>Archangiaceae</taxon>
        <taxon>Stigmatella</taxon>
    </lineage>
</organism>
<evidence type="ECO:0000256" key="1">
    <source>
        <dbReference type="SAM" id="SignalP"/>
    </source>
</evidence>
<evidence type="ECO:0008006" key="4">
    <source>
        <dbReference type="Google" id="ProtNLM"/>
    </source>
</evidence>
<keyword evidence="3" id="KW-1185">Reference proteome</keyword>
<dbReference type="RefSeq" id="WP_272139328.1">
    <property type="nucleotide sequence ID" value="NZ_JAQNDM010000002.1"/>
</dbReference>
<name>A0ABT5D8Z5_9BACT</name>
<dbReference type="Proteomes" id="UP001221838">
    <property type="component" value="Unassembled WGS sequence"/>
</dbReference>
<protein>
    <recommendedName>
        <fullName evidence="4">Lipoprotein</fullName>
    </recommendedName>
</protein>
<comment type="caution">
    <text evidence="2">The sequence shown here is derived from an EMBL/GenBank/DDBJ whole genome shotgun (WGS) entry which is preliminary data.</text>
</comment>
<evidence type="ECO:0000313" key="3">
    <source>
        <dbReference type="Proteomes" id="UP001221838"/>
    </source>
</evidence>
<reference evidence="2 3" key="1">
    <citation type="submission" date="2022-11" db="EMBL/GenBank/DDBJ databases">
        <title>Minimal conservation of predation-associated metabolite biosynthetic gene clusters underscores biosynthetic potential of Myxococcota including descriptions for ten novel species: Archangium lansinium sp. nov., Myxococcus landrumus sp. nov., Nannocystis bai.</title>
        <authorList>
            <person name="Ahearne A."/>
            <person name="Stevens C."/>
            <person name="Dowd S."/>
        </authorList>
    </citation>
    <scope>NUCLEOTIDE SEQUENCE [LARGE SCALE GENOMIC DNA]</scope>
    <source>
        <strain evidence="2 3">NCWAL01</strain>
    </source>
</reference>
<feature type="chain" id="PRO_5045288904" description="Lipoprotein" evidence="1">
    <location>
        <begin position="23"/>
        <end position="479"/>
    </location>
</feature>
<proteinExistence type="predicted"/>